<dbReference type="OrthoDB" id="19092at2759"/>
<feature type="compositionally biased region" description="Basic and acidic residues" evidence="3">
    <location>
        <begin position="212"/>
        <end position="221"/>
    </location>
</feature>
<dbReference type="RefSeq" id="XP_040632822.1">
    <property type="nucleotide sequence ID" value="XM_040769502.1"/>
</dbReference>
<name>M5GGR1_DACPD</name>
<gene>
    <name evidence="5" type="ORF">DACRYDRAFT_112756</name>
</gene>
<keyword evidence="1 2" id="KW-0728">SH3 domain</keyword>
<organism evidence="5 6">
    <name type="scientific">Dacryopinax primogenitus (strain DJM 731)</name>
    <name type="common">Brown rot fungus</name>
    <dbReference type="NCBI Taxonomy" id="1858805"/>
    <lineage>
        <taxon>Eukaryota</taxon>
        <taxon>Fungi</taxon>
        <taxon>Dikarya</taxon>
        <taxon>Basidiomycota</taxon>
        <taxon>Agaricomycotina</taxon>
        <taxon>Dacrymycetes</taxon>
        <taxon>Dacrymycetales</taxon>
        <taxon>Dacrymycetaceae</taxon>
        <taxon>Dacryopinax</taxon>
    </lineage>
</organism>
<dbReference type="PROSITE" id="PS50002">
    <property type="entry name" value="SH3"/>
    <property type="match status" value="1"/>
</dbReference>
<feature type="compositionally biased region" description="Low complexity" evidence="3">
    <location>
        <begin position="169"/>
        <end position="184"/>
    </location>
</feature>
<reference evidence="5 6" key="1">
    <citation type="journal article" date="2012" name="Science">
        <title>The Paleozoic origin of enzymatic lignin decomposition reconstructed from 31 fungal genomes.</title>
        <authorList>
            <person name="Floudas D."/>
            <person name="Binder M."/>
            <person name="Riley R."/>
            <person name="Barry K."/>
            <person name="Blanchette R.A."/>
            <person name="Henrissat B."/>
            <person name="Martinez A.T."/>
            <person name="Otillar R."/>
            <person name="Spatafora J.W."/>
            <person name="Yadav J.S."/>
            <person name="Aerts A."/>
            <person name="Benoit I."/>
            <person name="Boyd A."/>
            <person name="Carlson A."/>
            <person name="Copeland A."/>
            <person name="Coutinho P.M."/>
            <person name="de Vries R.P."/>
            <person name="Ferreira P."/>
            <person name="Findley K."/>
            <person name="Foster B."/>
            <person name="Gaskell J."/>
            <person name="Glotzer D."/>
            <person name="Gorecki P."/>
            <person name="Heitman J."/>
            <person name="Hesse C."/>
            <person name="Hori C."/>
            <person name="Igarashi K."/>
            <person name="Jurgens J.A."/>
            <person name="Kallen N."/>
            <person name="Kersten P."/>
            <person name="Kohler A."/>
            <person name="Kuees U."/>
            <person name="Kumar T.K.A."/>
            <person name="Kuo A."/>
            <person name="LaButti K."/>
            <person name="Larrondo L.F."/>
            <person name="Lindquist E."/>
            <person name="Ling A."/>
            <person name="Lombard V."/>
            <person name="Lucas S."/>
            <person name="Lundell T."/>
            <person name="Martin R."/>
            <person name="McLaughlin D.J."/>
            <person name="Morgenstern I."/>
            <person name="Morin E."/>
            <person name="Murat C."/>
            <person name="Nagy L.G."/>
            <person name="Nolan M."/>
            <person name="Ohm R.A."/>
            <person name="Patyshakuliyeva A."/>
            <person name="Rokas A."/>
            <person name="Ruiz-Duenas F.J."/>
            <person name="Sabat G."/>
            <person name="Salamov A."/>
            <person name="Samejima M."/>
            <person name="Schmutz J."/>
            <person name="Slot J.C."/>
            <person name="St John F."/>
            <person name="Stenlid J."/>
            <person name="Sun H."/>
            <person name="Sun S."/>
            <person name="Syed K."/>
            <person name="Tsang A."/>
            <person name="Wiebenga A."/>
            <person name="Young D."/>
            <person name="Pisabarro A."/>
            <person name="Eastwood D.C."/>
            <person name="Martin F."/>
            <person name="Cullen D."/>
            <person name="Grigoriev I.V."/>
            <person name="Hibbett D.S."/>
        </authorList>
    </citation>
    <scope>NUCLEOTIDE SEQUENCE [LARGE SCALE GENOMIC DNA]</scope>
    <source>
        <strain evidence="5 6">DJM-731 SS1</strain>
    </source>
</reference>
<dbReference type="Gene3D" id="2.30.30.40">
    <property type="entry name" value="SH3 Domains"/>
    <property type="match status" value="1"/>
</dbReference>
<dbReference type="Proteomes" id="UP000030653">
    <property type="component" value="Unassembled WGS sequence"/>
</dbReference>
<feature type="region of interest" description="Disordered" evidence="3">
    <location>
        <begin position="23"/>
        <end position="80"/>
    </location>
</feature>
<dbReference type="GeneID" id="63684564"/>
<feature type="domain" description="SH3" evidence="4">
    <location>
        <begin position="85"/>
        <end position="146"/>
    </location>
</feature>
<proteinExistence type="predicted"/>
<dbReference type="EMBL" id="JH795855">
    <property type="protein sequence ID" value="EJU05928.1"/>
    <property type="molecule type" value="Genomic_DNA"/>
</dbReference>
<evidence type="ECO:0000256" key="1">
    <source>
        <dbReference type="ARBA" id="ARBA00022443"/>
    </source>
</evidence>
<dbReference type="CDD" id="cd00174">
    <property type="entry name" value="SH3"/>
    <property type="match status" value="1"/>
</dbReference>
<dbReference type="SMART" id="SM00326">
    <property type="entry name" value="SH3"/>
    <property type="match status" value="1"/>
</dbReference>
<evidence type="ECO:0000256" key="2">
    <source>
        <dbReference type="PROSITE-ProRule" id="PRU00192"/>
    </source>
</evidence>
<keyword evidence="6" id="KW-1185">Reference proteome</keyword>
<dbReference type="SUPFAM" id="SSF50044">
    <property type="entry name" value="SH3-domain"/>
    <property type="match status" value="1"/>
</dbReference>
<dbReference type="AlphaFoldDB" id="M5GGR1"/>
<protein>
    <recommendedName>
        <fullName evidence="4">SH3 domain-containing protein</fullName>
    </recommendedName>
</protein>
<dbReference type="InterPro" id="IPR001452">
    <property type="entry name" value="SH3_domain"/>
</dbReference>
<evidence type="ECO:0000313" key="6">
    <source>
        <dbReference type="Proteomes" id="UP000030653"/>
    </source>
</evidence>
<evidence type="ECO:0000313" key="5">
    <source>
        <dbReference type="EMBL" id="EJU05928.1"/>
    </source>
</evidence>
<dbReference type="InterPro" id="IPR036028">
    <property type="entry name" value="SH3-like_dom_sf"/>
</dbReference>
<dbReference type="STRING" id="1858805.M5GGR1"/>
<dbReference type="HOGENOM" id="CLU_1137967_0_0_1"/>
<evidence type="ECO:0000256" key="3">
    <source>
        <dbReference type="SAM" id="MobiDB-lite"/>
    </source>
</evidence>
<evidence type="ECO:0000259" key="4">
    <source>
        <dbReference type="PROSITE" id="PS50002"/>
    </source>
</evidence>
<sequence length="244" mass="27266">MSLEPTSPVLVMKIRDFAYDETDERHYGKGLEGQGQPKPKPPPERKPFQTNWGFGQAVENDSDLDHSPYPSYDDEDEEDSFERPFVPGLYRCLYDFIPEGTAELPMTAGHLYRIVSRCGPIGWVIMVNADGTTGIVPEGYLTLERGEEDLEEESVELDQDFSVAEDGTDTPTPLETPTPSSSTESMDDDAPPTPHAQDDLSKTITPPSPESGKTELRKPASDDDDCTKRPCLMLYQQKNPHHHH</sequence>
<accession>M5GGR1</accession>
<feature type="region of interest" description="Disordered" evidence="3">
    <location>
        <begin position="152"/>
        <end position="244"/>
    </location>
</feature>